<evidence type="ECO:0000256" key="1">
    <source>
        <dbReference type="SAM" id="MobiDB-lite"/>
    </source>
</evidence>
<name>A0A8H3L527_9GLOM</name>
<gene>
    <name evidence="2" type="ORF">RCL2_000633400</name>
</gene>
<reference evidence="2" key="1">
    <citation type="submission" date="2019-10" db="EMBL/GenBank/DDBJ databases">
        <title>Conservation and host-specific expression of non-tandemly repeated heterogenous ribosome RNA gene in arbuscular mycorrhizal fungi.</title>
        <authorList>
            <person name="Maeda T."/>
            <person name="Kobayashi Y."/>
            <person name="Nakagawa T."/>
            <person name="Ezawa T."/>
            <person name="Yamaguchi K."/>
            <person name="Bino T."/>
            <person name="Nishimoto Y."/>
            <person name="Shigenobu S."/>
            <person name="Kawaguchi M."/>
        </authorList>
    </citation>
    <scope>NUCLEOTIDE SEQUENCE</scope>
    <source>
        <strain evidence="2">HR1</strain>
    </source>
</reference>
<protein>
    <submittedName>
        <fullName evidence="2">Uncharacterized protein</fullName>
    </submittedName>
</protein>
<proteinExistence type="predicted"/>
<sequence>MFDNSRVNGYGRSSISGRGDIGGRGGVFGRGCVDEFGIIFGIIDSRGHVLSLVDGFDFVFSRGLVFSRSYVDGFSYVKSNQGRQECDNKKNSKNLISEDGENSLI</sequence>
<evidence type="ECO:0000313" key="2">
    <source>
        <dbReference type="EMBL" id="GES79021.1"/>
    </source>
</evidence>
<comment type="caution">
    <text evidence="2">The sequence shown here is derived from an EMBL/GenBank/DDBJ whole genome shotgun (WGS) entry which is preliminary data.</text>
</comment>
<organism evidence="2 3">
    <name type="scientific">Rhizophagus clarus</name>
    <dbReference type="NCBI Taxonomy" id="94130"/>
    <lineage>
        <taxon>Eukaryota</taxon>
        <taxon>Fungi</taxon>
        <taxon>Fungi incertae sedis</taxon>
        <taxon>Mucoromycota</taxon>
        <taxon>Glomeromycotina</taxon>
        <taxon>Glomeromycetes</taxon>
        <taxon>Glomerales</taxon>
        <taxon>Glomeraceae</taxon>
        <taxon>Rhizophagus</taxon>
    </lineage>
</organism>
<accession>A0A8H3L527</accession>
<feature type="region of interest" description="Disordered" evidence="1">
    <location>
        <begin position="84"/>
        <end position="105"/>
    </location>
</feature>
<dbReference type="Proteomes" id="UP000615446">
    <property type="component" value="Unassembled WGS sequence"/>
</dbReference>
<dbReference type="AlphaFoldDB" id="A0A8H3L527"/>
<dbReference type="EMBL" id="BLAL01000043">
    <property type="protein sequence ID" value="GES79021.1"/>
    <property type="molecule type" value="Genomic_DNA"/>
</dbReference>
<evidence type="ECO:0000313" key="3">
    <source>
        <dbReference type="Proteomes" id="UP000615446"/>
    </source>
</evidence>